<accession>A0AAE1Z6G3</accession>
<dbReference type="AlphaFoldDB" id="A0AAE1Z6G3"/>
<dbReference type="InterPro" id="IPR008387">
    <property type="entry name" value="ATP_synth_f6_mt"/>
</dbReference>
<evidence type="ECO:0000256" key="9">
    <source>
        <dbReference type="ARBA" id="ARBA00023136"/>
    </source>
</evidence>
<dbReference type="FunFam" id="1.10.246.110:FF:000001">
    <property type="entry name" value="ATP synthase-coupling factor 6, mitochondrial"/>
    <property type="match status" value="1"/>
</dbReference>
<proteinExistence type="inferred from homology"/>
<reference evidence="11" key="1">
    <citation type="submission" date="2022-04" db="EMBL/GenBank/DDBJ databases">
        <authorList>
            <person name="Xu L."/>
            <person name="Lv Z."/>
        </authorList>
    </citation>
    <scope>NUCLEOTIDE SEQUENCE</scope>
    <source>
        <strain evidence="11">LV_2022a</strain>
    </source>
</reference>
<gene>
    <name evidence="11" type="ORF">MN116_008626</name>
</gene>
<keyword evidence="8" id="KW-0496">Mitochondrion</keyword>
<comment type="similarity">
    <text evidence="2">Belongs to the eukaryotic ATPase subunit F6 family.</text>
</comment>
<dbReference type="SUPFAM" id="SSF111357">
    <property type="entry name" value="Mitochondrial ATP synthase coupling factor 6"/>
    <property type="match status" value="1"/>
</dbReference>
<dbReference type="PANTHER" id="PTHR12441:SF10">
    <property type="entry name" value="ATP SYNTHASE-COUPLING FACTOR 6, MITOCHONDRIAL"/>
    <property type="match status" value="1"/>
</dbReference>
<dbReference type="GO" id="GO:0015986">
    <property type="term" value="P:proton motive force-driven ATP synthesis"/>
    <property type="evidence" value="ECO:0007669"/>
    <property type="project" value="InterPro"/>
</dbReference>
<keyword evidence="3" id="KW-0813">Transport</keyword>
<name>A0AAE1Z6G3_SCHME</name>
<evidence type="ECO:0000256" key="2">
    <source>
        <dbReference type="ARBA" id="ARBA00007346"/>
    </source>
</evidence>
<keyword evidence="4" id="KW-0138">CF(0)</keyword>
<dbReference type="GO" id="GO:0045259">
    <property type="term" value="C:proton-transporting ATP synthase complex"/>
    <property type="evidence" value="ECO:0007669"/>
    <property type="project" value="UniProtKB-KW"/>
</dbReference>
<evidence type="ECO:0000256" key="6">
    <source>
        <dbReference type="ARBA" id="ARBA00022792"/>
    </source>
</evidence>
<reference evidence="11" key="2">
    <citation type="journal article" date="2023" name="Infect Dis Poverty">
        <title>Chromosome-scale genome of the human blood fluke Schistosoma mekongi and its implications for public health.</title>
        <authorList>
            <person name="Zhou M."/>
            <person name="Xu L."/>
            <person name="Xu D."/>
            <person name="Chen W."/>
            <person name="Khan J."/>
            <person name="Hu Y."/>
            <person name="Huang H."/>
            <person name="Wei H."/>
            <person name="Zhang Y."/>
            <person name="Chusongsang P."/>
            <person name="Tanasarnprasert K."/>
            <person name="Hu X."/>
            <person name="Limpanont Y."/>
            <person name="Lv Z."/>
        </authorList>
    </citation>
    <scope>NUCLEOTIDE SEQUENCE</scope>
    <source>
        <strain evidence="11">LV_2022a</strain>
    </source>
</reference>
<evidence type="ECO:0000256" key="8">
    <source>
        <dbReference type="ARBA" id="ARBA00023128"/>
    </source>
</evidence>
<dbReference type="GO" id="GO:0005743">
    <property type="term" value="C:mitochondrial inner membrane"/>
    <property type="evidence" value="ECO:0007669"/>
    <property type="project" value="UniProtKB-SubCell"/>
</dbReference>
<keyword evidence="9" id="KW-0472">Membrane</keyword>
<evidence type="ECO:0000256" key="7">
    <source>
        <dbReference type="ARBA" id="ARBA00023065"/>
    </source>
</evidence>
<keyword evidence="5" id="KW-0375">Hydrogen ion transport</keyword>
<keyword evidence="6" id="KW-0999">Mitochondrion inner membrane</keyword>
<evidence type="ECO:0000256" key="10">
    <source>
        <dbReference type="SAM" id="MobiDB-lite"/>
    </source>
</evidence>
<evidence type="ECO:0008006" key="13">
    <source>
        <dbReference type="Google" id="ProtNLM"/>
    </source>
</evidence>
<evidence type="ECO:0000256" key="3">
    <source>
        <dbReference type="ARBA" id="ARBA00022448"/>
    </source>
</evidence>
<dbReference type="Gene3D" id="1.10.246.110">
    <property type="entry name" value="Mitochondrial ATP synthase-coupling factor 6"/>
    <property type="match status" value="1"/>
</dbReference>
<comment type="caution">
    <text evidence="11">The sequence shown here is derived from an EMBL/GenBank/DDBJ whole genome shotgun (WGS) entry which is preliminary data.</text>
</comment>
<dbReference type="GO" id="GO:0015078">
    <property type="term" value="F:proton transmembrane transporter activity"/>
    <property type="evidence" value="ECO:0007669"/>
    <property type="project" value="InterPro"/>
</dbReference>
<keyword evidence="12" id="KW-1185">Reference proteome</keyword>
<evidence type="ECO:0000313" key="12">
    <source>
        <dbReference type="Proteomes" id="UP001292079"/>
    </source>
</evidence>
<protein>
    <recommendedName>
        <fullName evidence="13">ATP synthase-coupling factor 6, mitochondrial</fullName>
    </recommendedName>
</protein>
<evidence type="ECO:0000256" key="1">
    <source>
        <dbReference type="ARBA" id="ARBA00004273"/>
    </source>
</evidence>
<feature type="region of interest" description="Disordered" evidence="10">
    <location>
        <begin position="107"/>
        <end position="126"/>
    </location>
</feature>
<evidence type="ECO:0000256" key="5">
    <source>
        <dbReference type="ARBA" id="ARBA00022781"/>
    </source>
</evidence>
<comment type="subcellular location">
    <subcellularLocation>
        <location evidence="1">Mitochondrion inner membrane</location>
    </subcellularLocation>
</comment>
<dbReference type="Pfam" id="PF05511">
    <property type="entry name" value="ATP-synt_F6"/>
    <property type="match status" value="1"/>
</dbReference>
<keyword evidence="7" id="KW-0406">Ion transport</keyword>
<dbReference type="PANTHER" id="PTHR12441">
    <property type="entry name" value="ATP SYNTHASE COUPLING FACTOR 6, MITOCHONDRIAL"/>
    <property type="match status" value="1"/>
</dbReference>
<sequence>MSPFKIAGPVLHRVCRTIINQRCLCDAAGSSRVKDPIQQSFITRLREYRQKSEKSEVGLADASPKEIKELSEALARIDRIYGAENDDMTQFPVFTFEDPKIVMPTSSLHIEYPNEPENTDEVNKHF</sequence>
<dbReference type="EMBL" id="JALJAT010000008">
    <property type="protein sequence ID" value="KAK4467689.1"/>
    <property type="molecule type" value="Genomic_DNA"/>
</dbReference>
<dbReference type="Proteomes" id="UP001292079">
    <property type="component" value="Unassembled WGS sequence"/>
</dbReference>
<evidence type="ECO:0000256" key="4">
    <source>
        <dbReference type="ARBA" id="ARBA00022547"/>
    </source>
</evidence>
<dbReference type="InterPro" id="IPR036204">
    <property type="entry name" value="ATP_synth_f6_sf_mt"/>
</dbReference>
<evidence type="ECO:0000313" key="11">
    <source>
        <dbReference type="EMBL" id="KAK4467689.1"/>
    </source>
</evidence>
<organism evidence="11 12">
    <name type="scientific">Schistosoma mekongi</name>
    <name type="common">Parasitic worm</name>
    <dbReference type="NCBI Taxonomy" id="38744"/>
    <lineage>
        <taxon>Eukaryota</taxon>
        <taxon>Metazoa</taxon>
        <taxon>Spiralia</taxon>
        <taxon>Lophotrochozoa</taxon>
        <taxon>Platyhelminthes</taxon>
        <taxon>Trematoda</taxon>
        <taxon>Digenea</taxon>
        <taxon>Strigeidida</taxon>
        <taxon>Schistosomatoidea</taxon>
        <taxon>Schistosomatidae</taxon>
        <taxon>Schistosoma</taxon>
    </lineage>
</organism>